<evidence type="ECO:0000256" key="11">
    <source>
        <dbReference type="PIRSR" id="PIRSR602678-1"/>
    </source>
</evidence>
<evidence type="ECO:0000313" key="14">
    <source>
        <dbReference type="RefSeq" id="XP_032823476.1"/>
    </source>
</evidence>
<comment type="subcellular location">
    <subcellularLocation>
        <location evidence="2">Cytoplasm</location>
    </subcellularLocation>
    <subcellularLocation>
        <location evidence="1">Nucleus</location>
    </subcellularLocation>
</comment>
<evidence type="ECO:0000256" key="9">
    <source>
        <dbReference type="ARBA" id="ARBA00059551"/>
    </source>
</evidence>
<feature type="binding site" evidence="11">
    <location>
        <position position="180"/>
    </location>
    <ligand>
        <name>a divalent metal cation</name>
        <dbReference type="ChEBI" id="CHEBI:60240"/>
        <label>1</label>
    </ligand>
</feature>
<dbReference type="GO" id="GO:0046872">
    <property type="term" value="F:metal ion binding"/>
    <property type="evidence" value="ECO:0007669"/>
    <property type="project" value="UniProtKB-KW"/>
</dbReference>
<accession>A0AAJ7X6X4</accession>
<keyword evidence="5" id="KW-0963">Cytoplasm</keyword>
<dbReference type="InterPro" id="IPR002678">
    <property type="entry name" value="DUF34/NIF3"/>
</dbReference>
<dbReference type="SUPFAM" id="SSF102705">
    <property type="entry name" value="NIF3 (NGG1p interacting factor 3)-like"/>
    <property type="match status" value="1"/>
</dbReference>
<dbReference type="AlphaFoldDB" id="A0AAJ7X6X4"/>
<dbReference type="Gene3D" id="3.40.1390.30">
    <property type="entry name" value="NIF3 (NGG1p interacting factor 3)-like"/>
    <property type="match status" value="2"/>
</dbReference>
<evidence type="ECO:0000256" key="8">
    <source>
        <dbReference type="ARBA" id="ARBA00023242"/>
    </source>
</evidence>
<dbReference type="NCBIfam" id="TIGR00486">
    <property type="entry name" value="YbgI_SA1388"/>
    <property type="match status" value="1"/>
</dbReference>
<dbReference type="RefSeq" id="XP_032823475.1">
    <property type="nucleotide sequence ID" value="XM_032967584.1"/>
</dbReference>
<dbReference type="Pfam" id="PF01784">
    <property type="entry name" value="DUF34_NIF3"/>
    <property type="match status" value="1"/>
</dbReference>
<sequence>MSWVNVLPASKHPFFKTSLGFARRSFSRRLQWPSPQLKSQLTSAHWPTPSPGCSFAGRCWRLVTPCSSSSSTSVAGMELHAVVRTLEELAPPALAESWDNVGLLVEPSPPHCVSTLLLTNDLTEEVLQEAVRLPAQMVLSYHPPVFAPLRSLTMRSWKERLVVTALENRVAVYSPHTCYDALRGGVNDWLAEGLGEGSVTPLKTSEALKHLSQGSVHVTSAAKAADWPSLAAQLKAVSGLVLHTLPLQTTNEGGESAVMLSMNCTEGALPETLACLSNNEHAHRHTEITALRKPPFPGTGMGRLCTLAEPVSTSTLVSRIKQHLLLPHVRLALGAGKSPDSTVRTVALCAGSGGSVLKGVQADLYLTGELSHHEVLDAVSRGVSVILCEHSNTERGFLPRLRLLLLDKLQQKLNIHVSEVDRDPLTVV</sequence>
<name>A0AAJ7X6X4_PETMA</name>
<dbReference type="PIRSF" id="PIRSF037490">
    <property type="entry name" value="UCP037490_NIF3_euk"/>
    <property type="match status" value="1"/>
</dbReference>
<dbReference type="GO" id="GO:0005739">
    <property type="term" value="C:mitochondrion"/>
    <property type="evidence" value="ECO:0007669"/>
    <property type="project" value="TreeGrafter"/>
</dbReference>
<dbReference type="RefSeq" id="XP_032823477.1">
    <property type="nucleotide sequence ID" value="XM_032967586.1"/>
</dbReference>
<keyword evidence="7" id="KW-0007">Acetylation</keyword>
<evidence type="ECO:0000256" key="4">
    <source>
        <dbReference type="ARBA" id="ARBA00019069"/>
    </source>
</evidence>
<dbReference type="FunFam" id="3.40.1390.30:FF:000004">
    <property type="entry name" value="NIF3-like protein 1"/>
    <property type="match status" value="1"/>
</dbReference>
<dbReference type="GeneID" id="116950116"/>
<comment type="similarity">
    <text evidence="3">Belongs to the GTP cyclohydrolase I type 2/NIF3 family.</text>
</comment>
<comment type="function">
    <text evidence="9">May function as a transcriptional corepressor through its interaction with COPS2, negatively regulating the expression of genes involved in neuronal differentiation.</text>
</comment>
<dbReference type="InterPro" id="IPR017222">
    <property type="entry name" value="DUF34/NIF3_animal"/>
</dbReference>
<organism evidence="12 13">
    <name type="scientific">Petromyzon marinus</name>
    <name type="common">Sea lamprey</name>
    <dbReference type="NCBI Taxonomy" id="7757"/>
    <lineage>
        <taxon>Eukaryota</taxon>
        <taxon>Metazoa</taxon>
        <taxon>Chordata</taxon>
        <taxon>Craniata</taxon>
        <taxon>Vertebrata</taxon>
        <taxon>Cyclostomata</taxon>
        <taxon>Hyperoartia</taxon>
        <taxon>Petromyzontiformes</taxon>
        <taxon>Petromyzontidae</taxon>
        <taxon>Petromyzon</taxon>
    </lineage>
</organism>
<keyword evidence="8" id="KW-0539">Nucleus</keyword>
<evidence type="ECO:0000256" key="2">
    <source>
        <dbReference type="ARBA" id="ARBA00004496"/>
    </source>
</evidence>
<feature type="binding site" evidence="11">
    <location>
        <position position="142"/>
    </location>
    <ligand>
        <name>a divalent metal cation</name>
        <dbReference type="ChEBI" id="CHEBI:60240"/>
        <label>1</label>
    </ligand>
</feature>
<evidence type="ECO:0000256" key="10">
    <source>
        <dbReference type="ARBA" id="ARBA00062046"/>
    </source>
</evidence>
<gene>
    <name evidence="13 14 15" type="primary">NIF3L1</name>
</gene>
<keyword evidence="11" id="KW-0479">Metal-binding</keyword>
<evidence type="ECO:0000256" key="1">
    <source>
        <dbReference type="ARBA" id="ARBA00004123"/>
    </source>
</evidence>
<dbReference type="CTD" id="60491"/>
<dbReference type="GO" id="GO:0005634">
    <property type="term" value="C:nucleus"/>
    <property type="evidence" value="ECO:0007669"/>
    <property type="project" value="UniProtKB-SubCell"/>
</dbReference>
<dbReference type="KEGG" id="pmrn:116950116"/>
<evidence type="ECO:0000313" key="15">
    <source>
        <dbReference type="RefSeq" id="XP_032823477.1"/>
    </source>
</evidence>
<keyword evidence="12" id="KW-1185">Reference proteome</keyword>
<feature type="binding site" evidence="11">
    <location>
        <position position="390"/>
    </location>
    <ligand>
        <name>a divalent metal cation</name>
        <dbReference type="ChEBI" id="CHEBI:60240"/>
        <label>1</label>
    </ligand>
</feature>
<dbReference type="PANTHER" id="PTHR13799">
    <property type="entry name" value="NGG1 INTERACTING FACTOR 3"/>
    <property type="match status" value="1"/>
</dbReference>
<protein>
    <recommendedName>
        <fullName evidence="4">NIF3-like protein 1</fullName>
    </recommendedName>
</protein>
<dbReference type="InterPro" id="IPR036069">
    <property type="entry name" value="DUF34/NIF3_sf"/>
</dbReference>
<evidence type="ECO:0000256" key="7">
    <source>
        <dbReference type="ARBA" id="ARBA00022990"/>
    </source>
</evidence>
<dbReference type="GO" id="GO:0006355">
    <property type="term" value="P:regulation of DNA-templated transcription"/>
    <property type="evidence" value="ECO:0007669"/>
    <property type="project" value="UniProtKB-ARBA"/>
</dbReference>
<reference evidence="13 14" key="1">
    <citation type="submission" date="2025-04" db="UniProtKB">
        <authorList>
            <consortium name="RefSeq"/>
        </authorList>
    </citation>
    <scope>IDENTIFICATION</scope>
    <source>
        <tissue evidence="13 14">Sperm</tissue>
    </source>
</reference>
<evidence type="ECO:0000256" key="5">
    <source>
        <dbReference type="ARBA" id="ARBA00022490"/>
    </source>
</evidence>
<evidence type="ECO:0000313" key="13">
    <source>
        <dbReference type="RefSeq" id="XP_032823475.1"/>
    </source>
</evidence>
<evidence type="ECO:0000256" key="3">
    <source>
        <dbReference type="ARBA" id="ARBA00006964"/>
    </source>
</evidence>
<evidence type="ECO:0000256" key="6">
    <source>
        <dbReference type="ARBA" id="ARBA00022553"/>
    </source>
</evidence>
<keyword evidence="6" id="KW-0597">Phosphoprotein</keyword>
<dbReference type="FunFam" id="3.40.1390.30:FF:000001">
    <property type="entry name" value="GTP cyclohydrolase 1 type 2"/>
    <property type="match status" value="1"/>
</dbReference>
<feature type="binding site" evidence="11">
    <location>
        <position position="394"/>
    </location>
    <ligand>
        <name>a divalent metal cation</name>
        <dbReference type="ChEBI" id="CHEBI:60240"/>
        <label>1</label>
    </ligand>
</feature>
<dbReference type="PANTHER" id="PTHR13799:SF13">
    <property type="entry name" value="NIF3-LIKE PROTEIN 1"/>
    <property type="match status" value="1"/>
</dbReference>
<evidence type="ECO:0000313" key="12">
    <source>
        <dbReference type="Proteomes" id="UP001318040"/>
    </source>
</evidence>
<dbReference type="Proteomes" id="UP001318040">
    <property type="component" value="Chromosome 38"/>
</dbReference>
<comment type="subunit">
    <text evidence="10">Homodimer. Interacts with COPS2. Interacts with THOC7.</text>
</comment>
<proteinExistence type="inferred from homology"/>
<dbReference type="RefSeq" id="XP_032823476.1">
    <property type="nucleotide sequence ID" value="XM_032967585.1"/>
</dbReference>